<evidence type="ECO:0000313" key="2">
    <source>
        <dbReference type="Proteomes" id="UP001199525"/>
    </source>
</evidence>
<proteinExistence type="predicted"/>
<name>A0ABS8IH87_9NOSO</name>
<protein>
    <submittedName>
        <fullName evidence="1">Uncharacterized protein</fullName>
    </submittedName>
</protein>
<gene>
    <name evidence="1" type="ORF">LC586_31700</name>
</gene>
<accession>A0ABS8IH87</accession>
<organism evidence="1 2">
    <name type="scientific">Nostoc favosum CHAB5714</name>
    <dbReference type="NCBI Taxonomy" id="2780399"/>
    <lineage>
        <taxon>Bacteria</taxon>
        <taxon>Bacillati</taxon>
        <taxon>Cyanobacteriota</taxon>
        <taxon>Cyanophyceae</taxon>
        <taxon>Nostocales</taxon>
        <taxon>Nostocaceae</taxon>
        <taxon>Nostoc</taxon>
        <taxon>Nostoc favosum</taxon>
    </lineage>
</organism>
<reference evidence="1 2" key="1">
    <citation type="journal article" date="2021" name="Microorganisms">
        <title>Genome Evolution of Filamentous Cyanobacterium Nostoc Species: From Facultative Symbiosis to Free Living.</title>
        <authorList>
            <person name="Huo D."/>
            <person name="Li H."/>
            <person name="Cai F."/>
            <person name="Guo X."/>
            <person name="Qiao Z."/>
            <person name="Wang W."/>
            <person name="Yu G."/>
            <person name="Li R."/>
        </authorList>
    </citation>
    <scope>NUCLEOTIDE SEQUENCE [LARGE SCALE GENOMIC DNA]</scope>
    <source>
        <strain evidence="1 2">CHAB 5714</strain>
    </source>
</reference>
<comment type="caution">
    <text evidence="1">The sequence shown here is derived from an EMBL/GenBank/DDBJ whole genome shotgun (WGS) entry which is preliminary data.</text>
</comment>
<dbReference type="EMBL" id="JAIVFQ010000085">
    <property type="protein sequence ID" value="MCC5603617.1"/>
    <property type="molecule type" value="Genomic_DNA"/>
</dbReference>
<dbReference type="Proteomes" id="UP001199525">
    <property type="component" value="Unassembled WGS sequence"/>
</dbReference>
<evidence type="ECO:0000313" key="1">
    <source>
        <dbReference type="EMBL" id="MCC5603617.1"/>
    </source>
</evidence>
<sequence length="51" mass="6142">MSDRWRDRITQGRLSSNLGNKSSIWRQLIEELWLLDTCIIQYKLIYLSQIS</sequence>
<keyword evidence="2" id="KW-1185">Reference proteome</keyword>